<keyword evidence="4" id="KW-0597">Phosphoprotein</keyword>
<proteinExistence type="predicted"/>
<dbReference type="PANTHER" id="PTHR17005">
    <property type="entry name" value="MALE-ENHANCED ANTIGEN-1"/>
    <property type="match status" value="1"/>
</dbReference>
<accession>A0ABD1J9C3</accession>
<protein>
    <recommendedName>
        <fullName evidence="2">Male-enhanced antigen 1</fullName>
    </recommendedName>
</protein>
<keyword evidence="9" id="KW-1185">Reference proteome</keyword>
<evidence type="ECO:0000313" key="9">
    <source>
        <dbReference type="Proteomes" id="UP001591681"/>
    </source>
</evidence>
<evidence type="ECO:0000256" key="6">
    <source>
        <dbReference type="ARBA" id="ARBA00022871"/>
    </source>
</evidence>
<keyword evidence="5" id="KW-0221">Differentiation</keyword>
<name>A0ABD1J9C3_9TELE</name>
<keyword evidence="6" id="KW-0744">Spermatogenesis</keyword>
<dbReference type="Pfam" id="PF06910">
    <property type="entry name" value="MEA1"/>
    <property type="match status" value="1"/>
</dbReference>
<comment type="caution">
    <text evidence="8">The sequence shown here is derived from an EMBL/GenBank/DDBJ whole genome shotgun (WGS) entry which is preliminary data.</text>
</comment>
<reference evidence="8 9" key="1">
    <citation type="submission" date="2024-09" db="EMBL/GenBank/DDBJ databases">
        <title>A chromosome-level genome assembly of Gray's grenadier anchovy, Coilia grayii.</title>
        <authorList>
            <person name="Fu Z."/>
        </authorList>
    </citation>
    <scope>NUCLEOTIDE SEQUENCE [LARGE SCALE GENOMIC DNA]</scope>
    <source>
        <strain evidence="8">G4</strain>
        <tissue evidence="8">Muscle</tissue>
    </source>
</reference>
<keyword evidence="3" id="KW-0217">Developmental protein</keyword>
<feature type="region of interest" description="Disordered" evidence="7">
    <location>
        <begin position="99"/>
        <end position="211"/>
    </location>
</feature>
<feature type="compositionally biased region" description="Acidic residues" evidence="7">
    <location>
        <begin position="191"/>
        <end position="200"/>
    </location>
</feature>
<evidence type="ECO:0000256" key="4">
    <source>
        <dbReference type="ARBA" id="ARBA00022553"/>
    </source>
</evidence>
<comment type="function">
    <text evidence="1">May play an important role in spermatogenesis and/or testis development.</text>
</comment>
<evidence type="ECO:0000256" key="1">
    <source>
        <dbReference type="ARBA" id="ARBA00002540"/>
    </source>
</evidence>
<evidence type="ECO:0000313" key="8">
    <source>
        <dbReference type="EMBL" id="KAL2083185.1"/>
    </source>
</evidence>
<sequence>MYPVSGLLGGPPAEVLKGLAAVNAHEHLARDALENRPNDFVRILTPAAIKLRSKHWQRKCSCREPLADIAENTRKPGGRLRIQSPWMEVMGPERILPNSEEELGHDRPTDGGAVPDEWSGEDMEEDEAGAADEEDEDNGGYYYQPLNQDPEGMSVPTEQPEEAGSHAEQIQEVQERIEAMGLFLPQPPPPDSDEEEEDPEGAAAHRSRASIPMDADHVELVKRTMAAVNLPSLGIPAWAQDISDDQWKDMVQQTLESRQSAASLPLNRK</sequence>
<dbReference type="GO" id="GO:0030154">
    <property type="term" value="P:cell differentiation"/>
    <property type="evidence" value="ECO:0007669"/>
    <property type="project" value="UniProtKB-KW"/>
</dbReference>
<feature type="compositionally biased region" description="Acidic residues" evidence="7">
    <location>
        <begin position="118"/>
        <end position="138"/>
    </location>
</feature>
<dbReference type="Proteomes" id="UP001591681">
    <property type="component" value="Unassembled WGS sequence"/>
</dbReference>
<evidence type="ECO:0000256" key="5">
    <source>
        <dbReference type="ARBA" id="ARBA00022782"/>
    </source>
</evidence>
<organism evidence="8 9">
    <name type="scientific">Coilia grayii</name>
    <name type="common">Gray's grenadier anchovy</name>
    <dbReference type="NCBI Taxonomy" id="363190"/>
    <lineage>
        <taxon>Eukaryota</taxon>
        <taxon>Metazoa</taxon>
        <taxon>Chordata</taxon>
        <taxon>Craniata</taxon>
        <taxon>Vertebrata</taxon>
        <taxon>Euteleostomi</taxon>
        <taxon>Actinopterygii</taxon>
        <taxon>Neopterygii</taxon>
        <taxon>Teleostei</taxon>
        <taxon>Clupei</taxon>
        <taxon>Clupeiformes</taxon>
        <taxon>Clupeoidei</taxon>
        <taxon>Engraulidae</taxon>
        <taxon>Coilinae</taxon>
        <taxon>Coilia</taxon>
    </lineage>
</organism>
<dbReference type="EMBL" id="JBHFQA010000018">
    <property type="protein sequence ID" value="KAL2083185.1"/>
    <property type="molecule type" value="Genomic_DNA"/>
</dbReference>
<evidence type="ECO:0000256" key="7">
    <source>
        <dbReference type="SAM" id="MobiDB-lite"/>
    </source>
</evidence>
<gene>
    <name evidence="8" type="ORF">ACEWY4_020958</name>
</gene>
<dbReference type="GO" id="GO:0007283">
    <property type="term" value="P:spermatogenesis"/>
    <property type="evidence" value="ECO:0007669"/>
    <property type="project" value="UniProtKB-KW"/>
</dbReference>
<evidence type="ECO:0000256" key="2">
    <source>
        <dbReference type="ARBA" id="ARBA00022245"/>
    </source>
</evidence>
<dbReference type="AlphaFoldDB" id="A0ABD1J9C3"/>
<evidence type="ECO:0000256" key="3">
    <source>
        <dbReference type="ARBA" id="ARBA00022473"/>
    </source>
</evidence>
<dbReference type="InterPro" id="IPR009685">
    <property type="entry name" value="MEA1"/>
</dbReference>